<dbReference type="SUPFAM" id="SSF56112">
    <property type="entry name" value="Protein kinase-like (PK-like)"/>
    <property type="match status" value="1"/>
</dbReference>
<evidence type="ECO:0000256" key="4">
    <source>
        <dbReference type="PROSITE-ProRule" id="PRU10141"/>
    </source>
</evidence>
<dbReference type="Gene3D" id="1.10.510.10">
    <property type="entry name" value="Transferase(Phosphotransferase) domain 1"/>
    <property type="match status" value="1"/>
</dbReference>
<dbReference type="InterPro" id="IPR001245">
    <property type="entry name" value="Ser-Thr/Tyr_kinase_cat_dom"/>
</dbReference>
<feature type="non-terminal residue" evidence="7">
    <location>
        <position position="662"/>
    </location>
</feature>
<feature type="domain" description="Protein kinase" evidence="6">
    <location>
        <begin position="177"/>
        <end position="443"/>
    </location>
</feature>
<dbReference type="InterPro" id="IPR000719">
    <property type="entry name" value="Prot_kinase_dom"/>
</dbReference>
<accession>A0ABQ6MMJ8</accession>
<dbReference type="InterPro" id="IPR011009">
    <property type="entry name" value="Kinase-like_dom_sf"/>
</dbReference>
<keyword evidence="8" id="KW-1185">Reference proteome</keyword>
<feature type="region of interest" description="Disordered" evidence="5">
    <location>
        <begin position="443"/>
        <end position="463"/>
    </location>
</feature>
<evidence type="ECO:0000313" key="7">
    <source>
        <dbReference type="EMBL" id="GMI29292.1"/>
    </source>
</evidence>
<dbReference type="InterPro" id="IPR008271">
    <property type="entry name" value="Ser/Thr_kinase_AS"/>
</dbReference>
<feature type="compositionally biased region" description="Basic and acidic residues" evidence="5">
    <location>
        <begin position="452"/>
        <end position="463"/>
    </location>
</feature>
<dbReference type="Proteomes" id="UP001165060">
    <property type="component" value="Unassembled WGS sequence"/>
</dbReference>
<proteinExistence type="predicted"/>
<keyword evidence="3 4" id="KW-0067">ATP-binding</keyword>
<protein>
    <recommendedName>
        <fullName evidence="6">Protein kinase domain-containing protein</fullName>
    </recommendedName>
</protein>
<feature type="binding site" evidence="4">
    <location>
        <position position="205"/>
    </location>
    <ligand>
        <name>ATP</name>
        <dbReference type="ChEBI" id="CHEBI:30616"/>
    </ligand>
</feature>
<keyword evidence="2 4" id="KW-0547">Nucleotide-binding</keyword>
<sequence>SGIAPVVAQVGAAAERGGTPPALIGALRTMKDTLEDVQGKVDSYLDTWDGLKYVVAGSVEKELDACLEELDRQLHLVSLTITGQTYVEVLKSQGMLKELTLGAFGTEKHLAKIRGEMATSEQMEAVGRELGRGQTVMNAKLDGLAASHAKLDKRQLAKKERRAALGDAEIAEADIALEPEASLGVGGFSAVFRGTLNPKRPVAVKVLDTKGLTITQHEKRANDFANEVSIMKKLTHPNIIRIWGCCTYIVLELATRGSLRAVLEEFGDKLPPSWKLGVFHEAAHGMAYLYSRDPPVQHQDFKPANLLVMDDWSTKITDFGLSKSDITLSSTTMTNAGGANGGTLAYMAPEVHDEEPFTEKCDVYSYGVSLWEISTGKVPFEGLKMGQLIKRVCIKGERPSTDGFDEGMKGLVEKCWAQDPDERLNFAEIKEVLRTLVPDHIDLPGGGRRNSAKKDASGEGEIERARRQLEQERQAVQQKQEELEAKLAQLELNAGNPDFERTSSTSNNENADEMWDRLMDDTGAEGNSIPAGNSLVMAVEGIFLNGDDVCNKKVLLRLMDIEDTGAVTKPEFKKFCSRWKKSGLDFAAYLEQETEKERKEEEEKAARKAQEEAAEAKRVADEKRRQAEAAAEKEKEREEERRKKLEEMGRLCDAADEGDAKM</sequence>
<dbReference type="Pfam" id="PF07714">
    <property type="entry name" value="PK_Tyr_Ser-Thr"/>
    <property type="match status" value="1"/>
</dbReference>
<keyword evidence="1" id="KW-0418">Kinase</keyword>
<comment type="caution">
    <text evidence="7">The sequence shown here is derived from an EMBL/GenBank/DDBJ whole genome shotgun (WGS) entry which is preliminary data.</text>
</comment>
<feature type="non-terminal residue" evidence="7">
    <location>
        <position position="1"/>
    </location>
</feature>
<evidence type="ECO:0000259" key="6">
    <source>
        <dbReference type="PROSITE" id="PS50011"/>
    </source>
</evidence>
<name>A0ABQ6MMJ8_9STRA</name>
<reference evidence="7 8" key="1">
    <citation type="journal article" date="2023" name="Commun. Biol.">
        <title>Genome analysis of Parmales, the sister group of diatoms, reveals the evolutionary specialization of diatoms from phago-mixotrophs to photoautotrophs.</title>
        <authorList>
            <person name="Ban H."/>
            <person name="Sato S."/>
            <person name="Yoshikawa S."/>
            <person name="Yamada K."/>
            <person name="Nakamura Y."/>
            <person name="Ichinomiya M."/>
            <person name="Sato N."/>
            <person name="Blanc-Mathieu R."/>
            <person name="Endo H."/>
            <person name="Kuwata A."/>
            <person name="Ogata H."/>
        </authorList>
    </citation>
    <scope>NUCLEOTIDE SEQUENCE [LARGE SCALE GENOMIC DNA]</scope>
</reference>
<feature type="compositionally biased region" description="Basic and acidic residues" evidence="5">
    <location>
        <begin position="594"/>
        <end position="650"/>
    </location>
</feature>
<evidence type="ECO:0000313" key="8">
    <source>
        <dbReference type="Proteomes" id="UP001165060"/>
    </source>
</evidence>
<evidence type="ECO:0000256" key="2">
    <source>
        <dbReference type="ARBA" id="ARBA00022741"/>
    </source>
</evidence>
<keyword evidence="1" id="KW-0808">Transferase</keyword>
<evidence type="ECO:0000256" key="1">
    <source>
        <dbReference type="ARBA" id="ARBA00022527"/>
    </source>
</evidence>
<dbReference type="PROSITE" id="PS00108">
    <property type="entry name" value="PROTEIN_KINASE_ST"/>
    <property type="match status" value="1"/>
</dbReference>
<dbReference type="InterPro" id="IPR017441">
    <property type="entry name" value="Protein_kinase_ATP_BS"/>
</dbReference>
<feature type="region of interest" description="Disordered" evidence="5">
    <location>
        <begin position="594"/>
        <end position="662"/>
    </location>
</feature>
<dbReference type="PROSITE" id="PS00107">
    <property type="entry name" value="PROTEIN_KINASE_ATP"/>
    <property type="match status" value="1"/>
</dbReference>
<dbReference type="PANTHER" id="PTHR44329">
    <property type="entry name" value="SERINE/THREONINE-PROTEIN KINASE TNNI3K-RELATED"/>
    <property type="match status" value="1"/>
</dbReference>
<keyword evidence="1" id="KW-0723">Serine/threonine-protein kinase</keyword>
<organism evidence="7 8">
    <name type="scientific">Tetraparma gracilis</name>
    <dbReference type="NCBI Taxonomy" id="2962635"/>
    <lineage>
        <taxon>Eukaryota</taxon>
        <taxon>Sar</taxon>
        <taxon>Stramenopiles</taxon>
        <taxon>Ochrophyta</taxon>
        <taxon>Bolidophyceae</taxon>
        <taxon>Parmales</taxon>
        <taxon>Triparmaceae</taxon>
        <taxon>Tetraparma</taxon>
    </lineage>
</organism>
<evidence type="ECO:0000256" key="3">
    <source>
        <dbReference type="ARBA" id="ARBA00022840"/>
    </source>
</evidence>
<gene>
    <name evidence="7" type="ORF">TeGR_g12053</name>
</gene>
<dbReference type="InterPro" id="IPR051681">
    <property type="entry name" value="Ser/Thr_Kinases-Pseudokinases"/>
</dbReference>
<evidence type="ECO:0000256" key="5">
    <source>
        <dbReference type="SAM" id="MobiDB-lite"/>
    </source>
</evidence>
<dbReference type="PROSITE" id="PS50011">
    <property type="entry name" value="PROTEIN_KINASE_DOM"/>
    <property type="match status" value="1"/>
</dbReference>
<dbReference type="EMBL" id="BRYB01004329">
    <property type="protein sequence ID" value="GMI29292.1"/>
    <property type="molecule type" value="Genomic_DNA"/>
</dbReference>